<evidence type="ECO:0000256" key="1">
    <source>
        <dbReference type="ARBA" id="ARBA00022598"/>
    </source>
</evidence>
<dbReference type="Proteomes" id="UP000441358">
    <property type="component" value="Unassembled WGS sequence"/>
</dbReference>
<evidence type="ECO:0000313" key="5">
    <source>
        <dbReference type="EMBL" id="MRZ51429.1"/>
    </source>
</evidence>
<keyword evidence="1" id="KW-0436">Ligase</keyword>
<dbReference type="RefSeq" id="WP_154396603.1">
    <property type="nucleotide sequence ID" value="NZ_CP103128.1"/>
</dbReference>
<dbReference type="SUPFAM" id="SSF56801">
    <property type="entry name" value="Acetyl-CoA synthetase-like"/>
    <property type="match status" value="1"/>
</dbReference>
<evidence type="ECO:0000259" key="4">
    <source>
        <dbReference type="Pfam" id="PF00501"/>
    </source>
</evidence>
<sequence length="601" mass="68577">MIYYHFAELIHRQAEKYGNRTALKHRDNATGKWLKISWREFSDKVMLTAKAMAEFGIKVQENIGVYSQNMPQCLYTDFGAYGNRVVSIPMYATNSPGQIEYIINDAKIHTLFVGEQLQYNNAFKVQKDSKYLERLVVFDPAVKMNPEDKTSIYFDDFLRLGDNAHAESTVKIRMTEAVPEDLATIIYTSGTTGESKGVMLPHSCYLEAMRIHDVRLPLVTDKDLSMSFLPMTHIFEKAWCYYCLHKGVTIAINQDPKMIQKTLPEVHPTLMCNVPRFWEKVYAGVHEKINSASPAMKKIFLDAIETGRKYNLEYKNKGIPAPCGLKLKFQFYNKTVFTLLKRVLGIERGRFFPVAGAPLSDTVNEFLQSVNIPIAYGYGLSETTATVCFYPEIGFQFGSIGEVMPGVQVKIDPGNNEILVKGKTVMSGYYNKPEETKRAFTEDGFFRTGDAGRLEGNTLFFTERIKDLYKTSNGKYIAPQAIEMVMSGDNYIEQIAVIGDQRKFVSALIVPAYPLLEKYAGEKGISFESREELVKNKDIIRFIEARVEEHQKNLASYEKIKRFTLLPEPFMMGCELTDTLKLRRPVVLQKYATEIEAMYEE</sequence>
<proteinExistence type="predicted"/>
<dbReference type="Gene3D" id="3.40.50.12780">
    <property type="entry name" value="N-terminal domain of ligase-like"/>
    <property type="match status" value="1"/>
</dbReference>
<evidence type="ECO:0000256" key="3">
    <source>
        <dbReference type="ARBA" id="ARBA00023098"/>
    </source>
</evidence>
<evidence type="ECO:0000256" key="2">
    <source>
        <dbReference type="ARBA" id="ARBA00022832"/>
    </source>
</evidence>
<dbReference type="EMBL" id="WKMC01000011">
    <property type="protein sequence ID" value="MRZ51429.1"/>
    <property type="molecule type" value="Genomic_DNA"/>
</dbReference>
<dbReference type="GO" id="GO:0004467">
    <property type="term" value="F:long-chain fatty acid-CoA ligase activity"/>
    <property type="evidence" value="ECO:0007669"/>
    <property type="project" value="TreeGrafter"/>
</dbReference>
<dbReference type="AlphaFoldDB" id="A0A7K0HME0"/>
<accession>A0A7K0HME0</accession>
<evidence type="ECO:0000313" key="6">
    <source>
        <dbReference type="Proteomes" id="UP000441358"/>
    </source>
</evidence>
<dbReference type="CDD" id="cd05907">
    <property type="entry name" value="VL_LC_FACS_like"/>
    <property type="match status" value="1"/>
</dbReference>
<reference evidence="5 6" key="1">
    <citation type="journal article" date="2019" name="Nat. Med.">
        <title>A library of human gut bacterial isolates paired with longitudinal multiomics data enables mechanistic microbiome research.</title>
        <authorList>
            <person name="Poyet M."/>
            <person name="Groussin M."/>
            <person name="Gibbons S.M."/>
            <person name="Avila-Pacheco J."/>
            <person name="Jiang X."/>
            <person name="Kearney S.M."/>
            <person name="Perrotta A.R."/>
            <person name="Berdy B."/>
            <person name="Zhao S."/>
            <person name="Lieberman T.D."/>
            <person name="Swanson P.K."/>
            <person name="Smith M."/>
            <person name="Roesemann S."/>
            <person name="Alexander J.E."/>
            <person name="Rich S.A."/>
            <person name="Livny J."/>
            <person name="Vlamakis H."/>
            <person name="Clish C."/>
            <person name="Bullock K."/>
            <person name="Deik A."/>
            <person name="Scott J."/>
            <person name="Pierce K.A."/>
            <person name="Xavier R.J."/>
            <person name="Alm E.J."/>
        </authorList>
    </citation>
    <scope>NUCLEOTIDE SEQUENCE [LARGE SCALE GENOMIC DNA]</scope>
    <source>
        <strain evidence="5 6">BIOML-A32</strain>
    </source>
</reference>
<comment type="caution">
    <text evidence="5">The sequence shown here is derived from an EMBL/GenBank/DDBJ whole genome shotgun (WGS) entry which is preliminary data.</text>
</comment>
<keyword evidence="2" id="KW-0276">Fatty acid metabolism</keyword>
<dbReference type="InterPro" id="IPR020845">
    <property type="entry name" value="AMP-binding_CS"/>
</dbReference>
<dbReference type="PANTHER" id="PTHR43272:SF32">
    <property type="entry name" value="AMP-DEPENDENT SYNTHETASE_LIGASE DOMAIN-CONTAINING PROTEIN"/>
    <property type="match status" value="1"/>
</dbReference>
<feature type="domain" description="AMP-dependent synthetase/ligase" evidence="4">
    <location>
        <begin position="11"/>
        <end position="430"/>
    </location>
</feature>
<name>A0A7K0HME0_PARDI</name>
<gene>
    <name evidence="5" type="ORF">GKD66_14590</name>
</gene>
<organism evidence="5 6">
    <name type="scientific">Parabacteroides distasonis</name>
    <dbReference type="NCBI Taxonomy" id="823"/>
    <lineage>
        <taxon>Bacteria</taxon>
        <taxon>Pseudomonadati</taxon>
        <taxon>Bacteroidota</taxon>
        <taxon>Bacteroidia</taxon>
        <taxon>Bacteroidales</taxon>
        <taxon>Tannerellaceae</taxon>
        <taxon>Parabacteroides</taxon>
    </lineage>
</organism>
<dbReference type="InterPro" id="IPR042099">
    <property type="entry name" value="ANL_N_sf"/>
</dbReference>
<dbReference type="PROSITE" id="PS00455">
    <property type="entry name" value="AMP_BINDING"/>
    <property type="match status" value="1"/>
</dbReference>
<keyword evidence="3" id="KW-0443">Lipid metabolism</keyword>
<protein>
    <submittedName>
        <fullName evidence="5">AMP-binding protein</fullName>
    </submittedName>
</protein>
<dbReference type="Pfam" id="PF23562">
    <property type="entry name" value="AMP-binding_C_3"/>
    <property type="match status" value="1"/>
</dbReference>
<dbReference type="InterPro" id="IPR000873">
    <property type="entry name" value="AMP-dep_synth/lig_dom"/>
</dbReference>
<dbReference type="Pfam" id="PF00501">
    <property type="entry name" value="AMP-binding"/>
    <property type="match status" value="1"/>
</dbReference>
<dbReference type="PANTHER" id="PTHR43272">
    <property type="entry name" value="LONG-CHAIN-FATTY-ACID--COA LIGASE"/>
    <property type="match status" value="1"/>
</dbReference>
<dbReference type="GO" id="GO:0016020">
    <property type="term" value="C:membrane"/>
    <property type="evidence" value="ECO:0007669"/>
    <property type="project" value="TreeGrafter"/>
</dbReference>